<comment type="caution">
    <text evidence="1">The sequence shown here is derived from an EMBL/GenBank/DDBJ whole genome shotgun (WGS) entry which is preliminary data.</text>
</comment>
<evidence type="ECO:0008006" key="3">
    <source>
        <dbReference type="Google" id="ProtNLM"/>
    </source>
</evidence>
<gene>
    <name evidence="1" type="ORF">TSOC_005611</name>
</gene>
<keyword evidence="2" id="KW-1185">Reference proteome</keyword>
<sequence length="92" mass="9920">ELVRLYRCKEGVSLLASPLSATKLSPALTADEAIAECKGMCDARAETCTGYTYKKTGWCYLVADKVVFTKPYPSDLTACIFKGVGTEDDGGR</sequence>
<proteinExistence type="predicted"/>
<evidence type="ECO:0000313" key="1">
    <source>
        <dbReference type="EMBL" id="PNH07884.1"/>
    </source>
</evidence>
<accession>A0A2J8A5S9</accession>
<dbReference type="Proteomes" id="UP000236333">
    <property type="component" value="Unassembled WGS sequence"/>
</dbReference>
<feature type="non-terminal residue" evidence="1">
    <location>
        <position position="1"/>
    </location>
</feature>
<name>A0A2J8A5S9_9CHLO</name>
<reference evidence="1 2" key="1">
    <citation type="journal article" date="2017" name="Mol. Biol. Evol.">
        <title>The 4-celled Tetrabaena socialis nuclear genome reveals the essential components for genetic control of cell number at the origin of multicellularity in the volvocine lineage.</title>
        <authorList>
            <person name="Featherston J."/>
            <person name="Arakaki Y."/>
            <person name="Hanschen E.R."/>
            <person name="Ferris P.J."/>
            <person name="Michod R.E."/>
            <person name="Olson B.J.S.C."/>
            <person name="Nozaki H."/>
            <person name="Durand P.M."/>
        </authorList>
    </citation>
    <scope>NUCLEOTIDE SEQUENCE [LARGE SCALE GENOMIC DNA]</scope>
    <source>
        <strain evidence="1 2">NIES-571</strain>
    </source>
</reference>
<organism evidence="1 2">
    <name type="scientific">Tetrabaena socialis</name>
    <dbReference type="NCBI Taxonomy" id="47790"/>
    <lineage>
        <taxon>Eukaryota</taxon>
        <taxon>Viridiplantae</taxon>
        <taxon>Chlorophyta</taxon>
        <taxon>core chlorophytes</taxon>
        <taxon>Chlorophyceae</taxon>
        <taxon>CS clade</taxon>
        <taxon>Chlamydomonadales</taxon>
        <taxon>Tetrabaenaceae</taxon>
        <taxon>Tetrabaena</taxon>
    </lineage>
</organism>
<dbReference type="AlphaFoldDB" id="A0A2J8A5S9"/>
<dbReference type="OrthoDB" id="547868at2759"/>
<dbReference type="EMBL" id="PGGS01000156">
    <property type="protein sequence ID" value="PNH07884.1"/>
    <property type="molecule type" value="Genomic_DNA"/>
</dbReference>
<protein>
    <recommendedName>
        <fullName evidence="3">Apple domain-containing protein</fullName>
    </recommendedName>
</protein>
<evidence type="ECO:0000313" key="2">
    <source>
        <dbReference type="Proteomes" id="UP000236333"/>
    </source>
</evidence>